<dbReference type="Gene3D" id="1.25.40.10">
    <property type="entry name" value="Tetratricopeptide repeat domain"/>
    <property type="match status" value="1"/>
</dbReference>
<dbReference type="PANTHER" id="PTHR46082:SF6">
    <property type="entry name" value="AAA+ ATPASE DOMAIN-CONTAINING PROTEIN-RELATED"/>
    <property type="match status" value="1"/>
</dbReference>
<accession>A0ABQ5NY47</accession>
<dbReference type="PANTHER" id="PTHR46082">
    <property type="entry name" value="ATP/GTP-BINDING PROTEIN-RELATED"/>
    <property type="match status" value="1"/>
</dbReference>
<evidence type="ECO:0000313" key="1">
    <source>
        <dbReference type="EMBL" id="GLF95105.1"/>
    </source>
</evidence>
<keyword evidence="2" id="KW-1185">Reference proteome</keyword>
<name>A0ABQ5NY47_9ACTN</name>
<sequence>MSRSWRTPGIWWAGRRFRNWTQPTSRSWPDVHKDVARLTRGLGRWHPETRLARSLVSLWLSSEGRHAEVLALAEEEVADRTAEFGPDDPETLRSRRLLTSALRGVGDLDGAVAGTRAVMEHSARVLGPDHPDTHRCRAALGQYLAENGEPAEGARLLRALYAESLAFGPERYEEARSIRHHLILALELTGGFQEALDLLDEEIADESGTVHGVDEFLGDHRMEHVREWRRRLVTRAASGRPGTDG</sequence>
<organism evidence="1 2">
    <name type="scientific">Streptomyces yaizuensis</name>
    <dbReference type="NCBI Taxonomy" id="2989713"/>
    <lineage>
        <taxon>Bacteria</taxon>
        <taxon>Bacillati</taxon>
        <taxon>Actinomycetota</taxon>
        <taxon>Actinomycetes</taxon>
        <taxon>Kitasatosporales</taxon>
        <taxon>Streptomycetaceae</taxon>
        <taxon>Streptomyces</taxon>
    </lineage>
</organism>
<dbReference type="InterPro" id="IPR011990">
    <property type="entry name" value="TPR-like_helical_dom_sf"/>
</dbReference>
<gene>
    <name evidence="1" type="ORF">SYYSPA8_12430</name>
</gene>
<dbReference type="RefSeq" id="WP_323447176.1">
    <property type="nucleotide sequence ID" value="NZ_BSBI01000004.1"/>
</dbReference>
<evidence type="ECO:0000313" key="2">
    <source>
        <dbReference type="Proteomes" id="UP001291653"/>
    </source>
</evidence>
<comment type="caution">
    <text evidence="1">The sequence shown here is derived from an EMBL/GenBank/DDBJ whole genome shotgun (WGS) entry which is preliminary data.</text>
</comment>
<protein>
    <submittedName>
        <fullName evidence="1">Tetratricopeptide repeat protein</fullName>
    </submittedName>
</protein>
<dbReference type="EMBL" id="BSBI01000004">
    <property type="protein sequence ID" value="GLF95105.1"/>
    <property type="molecule type" value="Genomic_DNA"/>
</dbReference>
<proteinExistence type="predicted"/>
<dbReference type="SUPFAM" id="SSF48452">
    <property type="entry name" value="TPR-like"/>
    <property type="match status" value="1"/>
</dbReference>
<reference evidence="1 2" key="1">
    <citation type="submission" date="2022-10" db="EMBL/GenBank/DDBJ databases">
        <title>Draft genome sequence of Streptomyces sp. YSPA8.</title>
        <authorList>
            <person name="Moriuchi R."/>
            <person name="Dohra H."/>
            <person name="Yamamura H."/>
            <person name="Kodani S."/>
        </authorList>
    </citation>
    <scope>NUCLEOTIDE SEQUENCE [LARGE SCALE GENOMIC DNA]</scope>
    <source>
        <strain evidence="1 2">YSPA8</strain>
    </source>
</reference>
<dbReference type="InterPro" id="IPR053137">
    <property type="entry name" value="NLR-like"/>
</dbReference>
<dbReference type="Proteomes" id="UP001291653">
    <property type="component" value="Unassembled WGS sequence"/>
</dbReference>